<comment type="caution">
    <text evidence="1">The sequence shown here is derived from an EMBL/GenBank/DDBJ whole genome shotgun (WGS) entry which is preliminary data.</text>
</comment>
<dbReference type="Proteomes" id="UP001328107">
    <property type="component" value="Unassembled WGS sequence"/>
</dbReference>
<reference evidence="2" key="1">
    <citation type="submission" date="2022-10" db="EMBL/GenBank/DDBJ databases">
        <title>Genome assembly of Pristionchus species.</title>
        <authorList>
            <person name="Yoshida K."/>
            <person name="Sommer R.J."/>
        </authorList>
    </citation>
    <scope>NUCLEOTIDE SEQUENCE [LARGE SCALE GENOMIC DNA]</scope>
    <source>
        <strain evidence="2">RS5460</strain>
    </source>
</reference>
<organism evidence="1 2">
    <name type="scientific">Pristionchus mayeri</name>
    <dbReference type="NCBI Taxonomy" id="1317129"/>
    <lineage>
        <taxon>Eukaryota</taxon>
        <taxon>Metazoa</taxon>
        <taxon>Ecdysozoa</taxon>
        <taxon>Nematoda</taxon>
        <taxon>Chromadorea</taxon>
        <taxon>Rhabditida</taxon>
        <taxon>Rhabditina</taxon>
        <taxon>Diplogasteromorpha</taxon>
        <taxon>Diplogasteroidea</taxon>
        <taxon>Neodiplogasteridae</taxon>
        <taxon>Pristionchus</taxon>
    </lineage>
</organism>
<dbReference type="EMBL" id="BTRK01000004">
    <property type="protein sequence ID" value="GMR44631.1"/>
    <property type="molecule type" value="Genomic_DNA"/>
</dbReference>
<protein>
    <submittedName>
        <fullName evidence="1">Uncharacterized protein</fullName>
    </submittedName>
</protein>
<feature type="non-terminal residue" evidence="1">
    <location>
        <position position="1"/>
    </location>
</feature>
<proteinExistence type="predicted"/>
<evidence type="ECO:0000313" key="2">
    <source>
        <dbReference type="Proteomes" id="UP001328107"/>
    </source>
</evidence>
<sequence>VCSSRPTCKELRICLSVYSLSAHRSSLLSFFDPTECSFMGAATGPAQMKYTRYRIVALKEASVAPPEWSLVEPNY</sequence>
<dbReference type="AlphaFoldDB" id="A0AAN5CHQ7"/>
<accession>A0AAN5CHQ7</accession>
<gene>
    <name evidence="1" type="ORF">PMAYCL1PPCAC_14826</name>
</gene>
<feature type="non-terminal residue" evidence="1">
    <location>
        <position position="75"/>
    </location>
</feature>
<evidence type="ECO:0000313" key="1">
    <source>
        <dbReference type="EMBL" id="GMR44631.1"/>
    </source>
</evidence>
<name>A0AAN5CHQ7_9BILA</name>
<keyword evidence="2" id="KW-1185">Reference proteome</keyword>